<protein>
    <submittedName>
        <fullName evidence="1">Uncharacterized protein</fullName>
    </submittedName>
</protein>
<evidence type="ECO:0000313" key="2">
    <source>
        <dbReference type="Proteomes" id="UP000784294"/>
    </source>
</evidence>
<dbReference type="PANTHER" id="PTHR45703:SF32">
    <property type="entry name" value="DYNEINS HEAVY CHAIN"/>
    <property type="match status" value="1"/>
</dbReference>
<evidence type="ECO:0000313" key="1">
    <source>
        <dbReference type="EMBL" id="VEL15058.1"/>
    </source>
</evidence>
<dbReference type="AlphaFoldDB" id="A0A3S4ZYD0"/>
<organism evidence="1 2">
    <name type="scientific">Protopolystoma xenopodis</name>
    <dbReference type="NCBI Taxonomy" id="117903"/>
    <lineage>
        <taxon>Eukaryota</taxon>
        <taxon>Metazoa</taxon>
        <taxon>Spiralia</taxon>
        <taxon>Lophotrochozoa</taxon>
        <taxon>Platyhelminthes</taxon>
        <taxon>Monogenea</taxon>
        <taxon>Polyopisthocotylea</taxon>
        <taxon>Polystomatidea</taxon>
        <taxon>Polystomatidae</taxon>
        <taxon>Protopolystoma</taxon>
    </lineage>
</organism>
<dbReference type="Gene3D" id="1.20.58.1120">
    <property type="match status" value="1"/>
</dbReference>
<dbReference type="GO" id="GO:0045505">
    <property type="term" value="F:dynein intermediate chain binding"/>
    <property type="evidence" value="ECO:0007669"/>
    <property type="project" value="InterPro"/>
</dbReference>
<sequence>MPRRVGARNDKKPLKTLRKKQRLILDKLSEAIRSNLTKIQRLKINGLVVIEVHQRDIIEKLYKANCNDVNAFEWISQLRFYWDKVSQHKIPTN</sequence>
<dbReference type="PANTHER" id="PTHR45703">
    <property type="entry name" value="DYNEIN HEAVY CHAIN"/>
    <property type="match status" value="1"/>
</dbReference>
<proteinExistence type="predicted"/>
<dbReference type="GO" id="GO:0007018">
    <property type="term" value="P:microtubule-based movement"/>
    <property type="evidence" value="ECO:0007669"/>
    <property type="project" value="InterPro"/>
</dbReference>
<dbReference type="EMBL" id="CAAALY010023305">
    <property type="protein sequence ID" value="VEL15058.1"/>
    <property type="molecule type" value="Genomic_DNA"/>
</dbReference>
<dbReference type="Proteomes" id="UP000784294">
    <property type="component" value="Unassembled WGS sequence"/>
</dbReference>
<accession>A0A3S4ZYD0</accession>
<dbReference type="GO" id="GO:0030286">
    <property type="term" value="C:dynein complex"/>
    <property type="evidence" value="ECO:0007669"/>
    <property type="project" value="InterPro"/>
</dbReference>
<comment type="caution">
    <text evidence="1">The sequence shown here is derived from an EMBL/GenBank/DDBJ whole genome shotgun (WGS) entry which is preliminary data.</text>
</comment>
<dbReference type="OrthoDB" id="447173at2759"/>
<name>A0A3S4ZYD0_9PLAT</name>
<keyword evidence="2" id="KW-1185">Reference proteome</keyword>
<dbReference type="InterPro" id="IPR026983">
    <property type="entry name" value="DHC"/>
</dbReference>
<dbReference type="GO" id="GO:0051959">
    <property type="term" value="F:dynein light intermediate chain binding"/>
    <property type="evidence" value="ECO:0007669"/>
    <property type="project" value="InterPro"/>
</dbReference>
<reference evidence="1" key="1">
    <citation type="submission" date="2018-11" db="EMBL/GenBank/DDBJ databases">
        <authorList>
            <consortium name="Pathogen Informatics"/>
        </authorList>
    </citation>
    <scope>NUCLEOTIDE SEQUENCE</scope>
</reference>
<gene>
    <name evidence="1" type="ORF">PXEA_LOCUS8498</name>
</gene>